<keyword evidence="1" id="KW-1133">Transmembrane helix</keyword>
<dbReference type="Proteomes" id="UP000319267">
    <property type="component" value="Unassembled WGS sequence"/>
</dbReference>
<dbReference type="EMBL" id="FXTQ01000005">
    <property type="protein sequence ID" value="SMO88457.1"/>
    <property type="molecule type" value="Genomic_DNA"/>
</dbReference>
<sequence length="63" mass="7592">MNYILIIFLLFIVLIGVAYYYDFKKNKRYFKKSIRDILSLIVIVLGVYILSELGNKVLEYFYK</sequence>
<reference evidence="2 3" key="1">
    <citation type="submission" date="2017-05" db="EMBL/GenBank/DDBJ databases">
        <authorList>
            <person name="Varghese N."/>
            <person name="Submissions S."/>
        </authorList>
    </citation>
    <scope>NUCLEOTIDE SEQUENCE [LARGE SCALE GENOMIC DNA]</scope>
    <source>
        <strain evidence="2 3">DSM 29982</strain>
    </source>
</reference>
<keyword evidence="1" id="KW-0812">Transmembrane</keyword>
<organism evidence="2 3">
    <name type="scientific">Flavobacterium nitrogenifigens</name>
    <dbReference type="NCBI Taxonomy" id="1617283"/>
    <lineage>
        <taxon>Bacteria</taxon>
        <taxon>Pseudomonadati</taxon>
        <taxon>Bacteroidota</taxon>
        <taxon>Flavobacteriia</taxon>
        <taxon>Flavobacteriales</taxon>
        <taxon>Flavobacteriaceae</taxon>
        <taxon>Flavobacterium</taxon>
    </lineage>
</organism>
<dbReference type="AlphaFoldDB" id="A0A521EX19"/>
<keyword evidence="1" id="KW-0472">Membrane</keyword>
<feature type="transmembrane region" description="Helical" evidence="1">
    <location>
        <begin position="34"/>
        <end position="51"/>
    </location>
</feature>
<evidence type="ECO:0000313" key="3">
    <source>
        <dbReference type="Proteomes" id="UP000319267"/>
    </source>
</evidence>
<dbReference type="RefSeq" id="WP_111377281.1">
    <property type="nucleotide sequence ID" value="NZ_CP043612.1"/>
</dbReference>
<name>A0A521EX19_9FLAO</name>
<accession>A0A521EX19</accession>
<keyword evidence="3" id="KW-1185">Reference proteome</keyword>
<feature type="transmembrane region" description="Helical" evidence="1">
    <location>
        <begin position="6"/>
        <end position="22"/>
    </location>
</feature>
<protein>
    <submittedName>
        <fullName evidence="2">Uncharacterized protein</fullName>
    </submittedName>
</protein>
<proteinExistence type="predicted"/>
<evidence type="ECO:0000256" key="1">
    <source>
        <dbReference type="SAM" id="Phobius"/>
    </source>
</evidence>
<evidence type="ECO:0000313" key="2">
    <source>
        <dbReference type="EMBL" id="SMO88457.1"/>
    </source>
</evidence>
<gene>
    <name evidence="2" type="ORF">SAMN06265220_105216</name>
</gene>